<feature type="domain" description="ABC-2 type transporter transmembrane" evidence="7">
    <location>
        <begin position="20"/>
        <end position="415"/>
    </location>
</feature>
<comment type="subcellular location">
    <subcellularLocation>
        <location evidence="1">Cell membrane</location>
        <topology evidence="1">Multi-pass membrane protein</topology>
    </subcellularLocation>
</comment>
<dbReference type="PANTHER" id="PTHR30294">
    <property type="entry name" value="MEMBRANE COMPONENT OF ABC TRANSPORTER YHHJ-RELATED"/>
    <property type="match status" value="1"/>
</dbReference>
<evidence type="ECO:0000256" key="1">
    <source>
        <dbReference type="ARBA" id="ARBA00004651"/>
    </source>
</evidence>
<feature type="transmembrane region" description="Helical" evidence="6">
    <location>
        <begin position="21"/>
        <end position="39"/>
    </location>
</feature>
<keyword evidence="4 6" id="KW-1133">Transmembrane helix</keyword>
<name>A0ABM8UUS0_9BACT</name>
<dbReference type="Gene3D" id="3.40.1710.10">
    <property type="entry name" value="abc type-2 transporter like domain"/>
    <property type="match status" value="1"/>
</dbReference>
<dbReference type="EMBL" id="CAJRAU010000006">
    <property type="protein sequence ID" value="CAG5072070.1"/>
    <property type="molecule type" value="Genomic_DNA"/>
</dbReference>
<evidence type="ECO:0000256" key="5">
    <source>
        <dbReference type="ARBA" id="ARBA00023136"/>
    </source>
</evidence>
<evidence type="ECO:0000313" key="9">
    <source>
        <dbReference type="Proteomes" id="UP000679725"/>
    </source>
</evidence>
<evidence type="ECO:0000256" key="6">
    <source>
        <dbReference type="SAM" id="Phobius"/>
    </source>
</evidence>
<sequence>MFKLFSSLRKEFLLLINDKTGLALMFLMPLLLVFIITIIQDSAYKMVNENQIPLLVVNHDKGGEGHKLVKALKSSSLFKIDSQDQIPQQSLRSELLARGKMIALFIPEKFSAGLESNAGDVSNILMDDLGLEYDSIGKEKVDMPRLSFYHDPVLQDNYSQSVMGIVQSYMSMIENSLMIDRMYANMDLGDKSEVLKKKMILNRVKIDQIVASNNNSTALPNSTQHNVPAWTIFAMFFMVVSLGSNIVKERVNGSFLRLKTMPTTFMLVMFSKMAIYVIVAVFQVALTFSMGIWILPKLGLPTLSVPDNFLALIAVVFVSSMAAVSYALMIGAFSKTEQQANGFGAISIIIFGAIGGILVPTFVMPGFMQYASNFSPLHWCLEGFYVLFLKGGSWKELGLVFSFLGIFILICQLATYFKLRLERII</sequence>
<evidence type="ECO:0000256" key="4">
    <source>
        <dbReference type="ARBA" id="ARBA00022989"/>
    </source>
</evidence>
<feature type="transmembrane region" description="Helical" evidence="6">
    <location>
        <begin position="267"/>
        <end position="294"/>
    </location>
</feature>
<dbReference type="PANTHER" id="PTHR30294:SF38">
    <property type="entry name" value="TRANSPORT PERMEASE PROTEIN"/>
    <property type="match status" value="1"/>
</dbReference>
<keyword evidence="9" id="KW-1185">Reference proteome</keyword>
<keyword evidence="5 6" id="KW-0472">Membrane</keyword>
<proteinExistence type="predicted"/>
<organism evidence="8 9">
    <name type="scientific">Dyadobacter linearis</name>
    <dbReference type="NCBI Taxonomy" id="2823330"/>
    <lineage>
        <taxon>Bacteria</taxon>
        <taxon>Pseudomonadati</taxon>
        <taxon>Bacteroidota</taxon>
        <taxon>Cytophagia</taxon>
        <taxon>Cytophagales</taxon>
        <taxon>Spirosomataceae</taxon>
        <taxon>Dyadobacter</taxon>
    </lineage>
</organism>
<feature type="transmembrane region" description="Helical" evidence="6">
    <location>
        <begin position="309"/>
        <end position="333"/>
    </location>
</feature>
<dbReference type="Proteomes" id="UP000679725">
    <property type="component" value="Unassembled WGS sequence"/>
</dbReference>
<keyword evidence="2" id="KW-1003">Cell membrane</keyword>
<evidence type="ECO:0000259" key="7">
    <source>
        <dbReference type="Pfam" id="PF12698"/>
    </source>
</evidence>
<dbReference type="InterPro" id="IPR051449">
    <property type="entry name" value="ABC-2_transporter_component"/>
</dbReference>
<reference evidence="8 9" key="1">
    <citation type="submission" date="2021-04" db="EMBL/GenBank/DDBJ databases">
        <authorList>
            <person name="Rodrigo-Torres L."/>
            <person name="Arahal R. D."/>
            <person name="Lucena T."/>
        </authorList>
    </citation>
    <scope>NUCLEOTIDE SEQUENCE [LARGE SCALE GENOMIC DNA]</scope>
    <source>
        <strain evidence="8 9">CECT 9623</strain>
    </source>
</reference>
<feature type="transmembrane region" description="Helical" evidence="6">
    <location>
        <begin position="345"/>
        <end position="368"/>
    </location>
</feature>
<dbReference type="Pfam" id="PF12698">
    <property type="entry name" value="ABC2_membrane_3"/>
    <property type="match status" value="1"/>
</dbReference>
<dbReference type="InterPro" id="IPR013525">
    <property type="entry name" value="ABC2_TM"/>
</dbReference>
<keyword evidence="3 6" id="KW-0812">Transmembrane</keyword>
<gene>
    <name evidence="8" type="ORF">DYBT9623_04007</name>
</gene>
<evidence type="ECO:0000256" key="2">
    <source>
        <dbReference type="ARBA" id="ARBA00022475"/>
    </source>
</evidence>
<dbReference type="RefSeq" id="WP_215235303.1">
    <property type="nucleotide sequence ID" value="NZ_CAJRAU010000006.1"/>
</dbReference>
<protein>
    <recommendedName>
        <fullName evidence="7">ABC-2 type transporter transmembrane domain-containing protein</fullName>
    </recommendedName>
</protein>
<feature type="transmembrane region" description="Helical" evidence="6">
    <location>
        <begin position="397"/>
        <end position="417"/>
    </location>
</feature>
<accession>A0ABM8UUS0</accession>
<comment type="caution">
    <text evidence="8">The sequence shown here is derived from an EMBL/GenBank/DDBJ whole genome shotgun (WGS) entry which is preliminary data.</text>
</comment>
<evidence type="ECO:0000256" key="3">
    <source>
        <dbReference type="ARBA" id="ARBA00022692"/>
    </source>
</evidence>
<evidence type="ECO:0000313" key="8">
    <source>
        <dbReference type="EMBL" id="CAG5072070.1"/>
    </source>
</evidence>